<evidence type="ECO:0000256" key="1">
    <source>
        <dbReference type="SAM" id="Phobius"/>
    </source>
</evidence>
<dbReference type="Ensembl" id="ENSSLUT00000013231.1">
    <property type="protein sequence ID" value="ENSSLUP00000012800.1"/>
    <property type="gene ID" value="ENSSLUG00000006061.1"/>
</dbReference>
<keyword evidence="3" id="KW-1185">Reference proteome</keyword>
<dbReference type="GeneTree" id="ENSGT00940000177722"/>
<reference evidence="2" key="1">
    <citation type="submission" date="2025-08" db="UniProtKB">
        <authorList>
            <consortium name="Ensembl"/>
        </authorList>
    </citation>
    <scope>IDENTIFICATION</scope>
</reference>
<name>A0A8D0CSR3_SANLU</name>
<organism evidence="2 3">
    <name type="scientific">Sander lucioperca</name>
    <name type="common">Pike-perch</name>
    <name type="synonym">Perca lucioperca</name>
    <dbReference type="NCBI Taxonomy" id="283035"/>
    <lineage>
        <taxon>Eukaryota</taxon>
        <taxon>Metazoa</taxon>
        <taxon>Chordata</taxon>
        <taxon>Craniata</taxon>
        <taxon>Vertebrata</taxon>
        <taxon>Euteleostomi</taxon>
        <taxon>Actinopterygii</taxon>
        <taxon>Neopterygii</taxon>
        <taxon>Teleostei</taxon>
        <taxon>Neoteleostei</taxon>
        <taxon>Acanthomorphata</taxon>
        <taxon>Eupercaria</taxon>
        <taxon>Perciformes</taxon>
        <taxon>Percoidei</taxon>
        <taxon>Percidae</taxon>
        <taxon>Luciopercinae</taxon>
        <taxon>Sander</taxon>
    </lineage>
</organism>
<evidence type="ECO:0000313" key="3">
    <source>
        <dbReference type="Proteomes" id="UP000694568"/>
    </source>
</evidence>
<keyword evidence="1" id="KW-1133">Transmembrane helix</keyword>
<keyword evidence="1" id="KW-0812">Transmembrane</keyword>
<protein>
    <submittedName>
        <fullName evidence="2">Uncharacterized protein</fullName>
    </submittedName>
</protein>
<keyword evidence="1" id="KW-0472">Membrane</keyword>
<sequence length="105" mass="12083">MWAIGYLVILLLVMFNLMITTNTCWKCKTEMGTFLYLIWECSMVKPCWHNILEFLGTWAGETMPVSPRLCLLGDETETPTLKKNILKVSQYLGAYMDIEIGFACM</sequence>
<evidence type="ECO:0000313" key="2">
    <source>
        <dbReference type="Ensembl" id="ENSSLUP00000012800.1"/>
    </source>
</evidence>
<dbReference type="Proteomes" id="UP000694568">
    <property type="component" value="Unplaced"/>
</dbReference>
<accession>A0A8D0CSR3</accession>
<proteinExistence type="predicted"/>
<dbReference type="AlphaFoldDB" id="A0A8D0CSR3"/>
<feature type="transmembrane region" description="Helical" evidence="1">
    <location>
        <begin position="6"/>
        <end position="25"/>
    </location>
</feature>
<reference evidence="2" key="2">
    <citation type="submission" date="2025-09" db="UniProtKB">
        <authorList>
            <consortium name="Ensembl"/>
        </authorList>
    </citation>
    <scope>IDENTIFICATION</scope>
</reference>